<evidence type="ECO:0000256" key="1">
    <source>
        <dbReference type="SAM" id="SignalP"/>
    </source>
</evidence>
<dbReference type="GeneID" id="39730786"/>
<keyword evidence="3" id="KW-1185">Reference proteome</keyword>
<dbReference type="OMA" id="PSQRWKV"/>
<dbReference type="Proteomes" id="UP000220797">
    <property type="component" value="Unassembled WGS sequence"/>
</dbReference>
<dbReference type="RefSeq" id="XP_028527677.1">
    <property type="nucleotide sequence ID" value="XM_028670979.1"/>
</dbReference>
<gene>
    <name evidence="2" type="ORF">PGAL8A_00225900</name>
</gene>
<evidence type="ECO:0008006" key="4">
    <source>
        <dbReference type="Google" id="ProtNLM"/>
    </source>
</evidence>
<dbReference type="AlphaFoldDB" id="A0A1J1GU72"/>
<dbReference type="VEuPathDB" id="PlasmoDB:PGAL8A_00225900"/>
<keyword evidence="1" id="KW-0732">Signal</keyword>
<protein>
    <recommendedName>
        <fullName evidence="4">Fam-b protein</fullName>
    </recommendedName>
</protein>
<evidence type="ECO:0000313" key="2">
    <source>
        <dbReference type="EMBL" id="CRG94862.1"/>
    </source>
</evidence>
<accession>A0A1J1GU72</accession>
<reference evidence="2" key="1">
    <citation type="submission" date="2015-04" db="EMBL/GenBank/DDBJ databases">
        <authorList>
            <consortium name="Pathogen Informatics"/>
        </authorList>
    </citation>
    <scope>NUCLEOTIDE SEQUENCE [LARGE SCALE GENOMIC DNA]</scope>
    <source>
        <strain evidence="2">8A</strain>
    </source>
</reference>
<comment type="caution">
    <text evidence="2">The sequence shown here is derived from an EMBL/GenBank/DDBJ whole genome shotgun (WGS) entry which is preliminary data.</text>
</comment>
<name>A0A1J1GU72_PLAGA</name>
<organism evidence="2 3">
    <name type="scientific">Plasmodium gallinaceum</name>
    <dbReference type="NCBI Taxonomy" id="5849"/>
    <lineage>
        <taxon>Eukaryota</taxon>
        <taxon>Sar</taxon>
        <taxon>Alveolata</taxon>
        <taxon>Apicomplexa</taxon>
        <taxon>Aconoidasida</taxon>
        <taxon>Haemosporida</taxon>
        <taxon>Plasmodiidae</taxon>
        <taxon>Plasmodium</taxon>
        <taxon>Plasmodium (Haemamoeba)</taxon>
    </lineage>
</organism>
<evidence type="ECO:0000313" key="3">
    <source>
        <dbReference type="Proteomes" id="UP000220797"/>
    </source>
</evidence>
<sequence>MKQIVFFFCFFFFKNIVNPEKINDIPLVNYEMIPLQRWKVSAKELIKLKEKLKIFIASEIQKEGSRILRKYYKEFYVLDEDNNEKVSTETILDKEIKTPPFLENTKLDENESKNKIKKSFGINGPILII</sequence>
<feature type="signal peptide" evidence="1">
    <location>
        <begin position="1"/>
        <end position="19"/>
    </location>
</feature>
<proteinExistence type="predicted"/>
<dbReference type="EMBL" id="CVMV01000032">
    <property type="protein sequence ID" value="CRG94862.1"/>
    <property type="molecule type" value="Genomic_DNA"/>
</dbReference>
<dbReference type="OrthoDB" id="361836at2759"/>
<feature type="chain" id="PRO_5012814283" description="Fam-b protein" evidence="1">
    <location>
        <begin position="20"/>
        <end position="129"/>
    </location>
</feature>